<dbReference type="OrthoDB" id="2434756at2759"/>
<keyword evidence="2" id="KW-1185">Reference proteome</keyword>
<evidence type="ECO:0000313" key="1">
    <source>
        <dbReference type="EMBL" id="KAF6031032.1"/>
    </source>
</evidence>
<dbReference type="PANTHER" id="PTHR13338">
    <property type="entry name" value="UPF0240 PROTEIN"/>
    <property type="match status" value="1"/>
</dbReference>
<evidence type="ECO:0000313" key="2">
    <source>
        <dbReference type="Proteomes" id="UP000593567"/>
    </source>
</evidence>
<dbReference type="AlphaFoldDB" id="A0A7J7JXE2"/>
<organism evidence="1 2">
    <name type="scientific">Bugula neritina</name>
    <name type="common">Brown bryozoan</name>
    <name type="synonym">Sertularia neritina</name>
    <dbReference type="NCBI Taxonomy" id="10212"/>
    <lineage>
        <taxon>Eukaryota</taxon>
        <taxon>Metazoa</taxon>
        <taxon>Spiralia</taxon>
        <taxon>Lophotrochozoa</taxon>
        <taxon>Bryozoa</taxon>
        <taxon>Gymnolaemata</taxon>
        <taxon>Cheilostomatida</taxon>
        <taxon>Flustrina</taxon>
        <taxon>Buguloidea</taxon>
        <taxon>Bugulidae</taxon>
        <taxon>Bugula</taxon>
    </lineage>
</organism>
<evidence type="ECO:0008006" key="3">
    <source>
        <dbReference type="Google" id="ProtNLM"/>
    </source>
</evidence>
<sequence>MGASLKRPFKLYNIEARASKAIEQSKKVPKAPPRYPTEAAIEARNKASHQNDMNYIHQKLPDLDQRLKSVYVESKGDNPIVKTKRKLPEDRRKVNDPKFGYLEPVTIPEGRIPLRLALEMINSHKDDPEANSAKVLADKYKLDLETTHHILEYFQSFMLRLPQAEAVIGEPHRLLRDSRLRKAQKQLDAGQKIVDEYNRKIRRDDR</sequence>
<protein>
    <recommendedName>
        <fullName evidence="3">NDUFAF4</fullName>
    </recommendedName>
</protein>
<proteinExistence type="predicted"/>
<dbReference type="GO" id="GO:0005739">
    <property type="term" value="C:mitochondrion"/>
    <property type="evidence" value="ECO:0007669"/>
    <property type="project" value="TreeGrafter"/>
</dbReference>
<dbReference type="PANTHER" id="PTHR13338:SF4">
    <property type="entry name" value="NADH DEHYDROGENASE [UBIQUINONE] 1 ALPHA SUBCOMPLEX ASSEMBLY FACTOR 4"/>
    <property type="match status" value="1"/>
</dbReference>
<gene>
    <name evidence="1" type="ORF">EB796_010661</name>
</gene>
<reference evidence="1" key="1">
    <citation type="submission" date="2020-06" db="EMBL/GenBank/DDBJ databases">
        <title>Draft genome of Bugula neritina, a colonial animal packing powerful symbionts and potential medicines.</title>
        <authorList>
            <person name="Rayko M."/>
        </authorList>
    </citation>
    <scope>NUCLEOTIDE SEQUENCE [LARGE SCALE GENOMIC DNA]</scope>
    <source>
        <strain evidence="1">Kwan_BN1</strain>
    </source>
</reference>
<dbReference type="InterPro" id="IPR009622">
    <property type="entry name" value="NDUFAF4"/>
</dbReference>
<dbReference type="Proteomes" id="UP000593567">
    <property type="component" value="Unassembled WGS sequence"/>
</dbReference>
<comment type="caution">
    <text evidence="1">The sequence shown here is derived from an EMBL/GenBank/DDBJ whole genome shotgun (WGS) entry which is preliminary data.</text>
</comment>
<dbReference type="Pfam" id="PF06784">
    <property type="entry name" value="UPF0240"/>
    <property type="match status" value="1"/>
</dbReference>
<dbReference type="GO" id="GO:0032981">
    <property type="term" value="P:mitochondrial respiratory chain complex I assembly"/>
    <property type="evidence" value="ECO:0007669"/>
    <property type="project" value="InterPro"/>
</dbReference>
<accession>A0A7J7JXE2</accession>
<name>A0A7J7JXE2_BUGNE</name>
<dbReference type="EMBL" id="VXIV02001643">
    <property type="protein sequence ID" value="KAF6031032.1"/>
    <property type="molecule type" value="Genomic_DNA"/>
</dbReference>